<keyword evidence="1" id="KW-0175">Coiled coil</keyword>
<organism evidence="2 3">
    <name type="scientific">Astrephomene gubernaculifera</name>
    <dbReference type="NCBI Taxonomy" id="47775"/>
    <lineage>
        <taxon>Eukaryota</taxon>
        <taxon>Viridiplantae</taxon>
        <taxon>Chlorophyta</taxon>
        <taxon>core chlorophytes</taxon>
        <taxon>Chlorophyceae</taxon>
        <taxon>CS clade</taxon>
        <taxon>Chlamydomonadales</taxon>
        <taxon>Astrephomenaceae</taxon>
        <taxon>Astrephomene</taxon>
    </lineage>
</organism>
<feature type="non-terminal residue" evidence="2">
    <location>
        <position position="1"/>
    </location>
</feature>
<evidence type="ECO:0000313" key="3">
    <source>
        <dbReference type="Proteomes" id="UP001054857"/>
    </source>
</evidence>
<name>A0AAD3DRR4_9CHLO</name>
<reference evidence="2 3" key="1">
    <citation type="journal article" date="2021" name="Sci. Rep.">
        <title>Genome sequencing of the multicellular alga Astrephomene provides insights into convergent evolution of germ-soma differentiation.</title>
        <authorList>
            <person name="Yamashita S."/>
            <person name="Yamamoto K."/>
            <person name="Matsuzaki R."/>
            <person name="Suzuki S."/>
            <person name="Yamaguchi H."/>
            <person name="Hirooka S."/>
            <person name="Minakuchi Y."/>
            <person name="Miyagishima S."/>
            <person name="Kawachi M."/>
            <person name="Toyoda A."/>
            <person name="Nozaki H."/>
        </authorList>
    </citation>
    <scope>NUCLEOTIDE SEQUENCE [LARGE SCALE GENOMIC DNA]</scope>
    <source>
        <strain evidence="2 3">NIES-4017</strain>
    </source>
</reference>
<evidence type="ECO:0000313" key="2">
    <source>
        <dbReference type="EMBL" id="GFR45767.1"/>
    </source>
</evidence>
<dbReference type="AlphaFoldDB" id="A0AAD3DRR4"/>
<keyword evidence="3" id="KW-1185">Reference proteome</keyword>
<proteinExistence type="predicted"/>
<feature type="coiled-coil region" evidence="1">
    <location>
        <begin position="3"/>
        <end position="102"/>
    </location>
</feature>
<dbReference type="Proteomes" id="UP001054857">
    <property type="component" value="Unassembled WGS sequence"/>
</dbReference>
<comment type="caution">
    <text evidence="2">The sequence shown here is derived from an EMBL/GenBank/DDBJ whole genome shotgun (WGS) entry which is preliminary data.</text>
</comment>
<gene>
    <name evidence="2" type="ORF">Agub_g7221</name>
</gene>
<feature type="non-terminal residue" evidence="2">
    <location>
        <position position="123"/>
    </location>
</feature>
<sequence>KQLGEVRAESVALEQRLKEETKAALENQRTELGAHMTAQQADADRRLAAAELRCKELEEKLDQESDRCSQLQLDRDRVTRELEALRLEMQQLLADLEKAHSQGLDRVQAAVQEIDHLTAKIKE</sequence>
<accession>A0AAD3DRR4</accession>
<protein>
    <submittedName>
        <fullName evidence="2">Uncharacterized protein</fullName>
    </submittedName>
</protein>
<dbReference type="EMBL" id="BMAR01000010">
    <property type="protein sequence ID" value="GFR45767.1"/>
    <property type="molecule type" value="Genomic_DNA"/>
</dbReference>
<evidence type="ECO:0000256" key="1">
    <source>
        <dbReference type="SAM" id="Coils"/>
    </source>
</evidence>